<evidence type="ECO:0000313" key="2">
    <source>
        <dbReference type="Proteomes" id="UP000828941"/>
    </source>
</evidence>
<comment type="caution">
    <text evidence="1">The sequence shown here is derived from an EMBL/GenBank/DDBJ whole genome shotgun (WGS) entry which is preliminary data.</text>
</comment>
<reference evidence="1 2" key="1">
    <citation type="journal article" date="2022" name="DNA Res.">
        <title>Chromosomal-level genome assembly of the orchid tree Bauhinia variegata (Leguminosae; Cercidoideae) supports the allotetraploid origin hypothesis of Bauhinia.</title>
        <authorList>
            <person name="Zhong Y."/>
            <person name="Chen Y."/>
            <person name="Zheng D."/>
            <person name="Pang J."/>
            <person name="Liu Y."/>
            <person name="Luo S."/>
            <person name="Meng S."/>
            <person name="Qian L."/>
            <person name="Wei D."/>
            <person name="Dai S."/>
            <person name="Zhou R."/>
        </authorList>
    </citation>
    <scope>NUCLEOTIDE SEQUENCE [LARGE SCALE GENOMIC DNA]</scope>
    <source>
        <strain evidence="1">BV-YZ2020</strain>
    </source>
</reference>
<proteinExistence type="predicted"/>
<sequence length="176" mass="19442">MSRTLEVTVLSAENLRINQKSVKKNAFVSVQPESSNACTTRMDSEGGSYPSWNEKLVMDLPMHARFITAEVKCKTTMGITSVGIAQVPVSDFLGGYIPENQLHFLSYRLWDSKCRRNGVINISVRVKIPENCFQAPSRPVKGIPAPVADQTKIHAHAHGVVTGIPVYWSNSAPNKF</sequence>
<accession>A0ACB9Q576</accession>
<organism evidence="1 2">
    <name type="scientific">Bauhinia variegata</name>
    <name type="common">Purple orchid tree</name>
    <name type="synonym">Phanera variegata</name>
    <dbReference type="NCBI Taxonomy" id="167791"/>
    <lineage>
        <taxon>Eukaryota</taxon>
        <taxon>Viridiplantae</taxon>
        <taxon>Streptophyta</taxon>
        <taxon>Embryophyta</taxon>
        <taxon>Tracheophyta</taxon>
        <taxon>Spermatophyta</taxon>
        <taxon>Magnoliopsida</taxon>
        <taxon>eudicotyledons</taxon>
        <taxon>Gunneridae</taxon>
        <taxon>Pentapetalae</taxon>
        <taxon>rosids</taxon>
        <taxon>fabids</taxon>
        <taxon>Fabales</taxon>
        <taxon>Fabaceae</taxon>
        <taxon>Cercidoideae</taxon>
        <taxon>Cercideae</taxon>
        <taxon>Bauhiniinae</taxon>
        <taxon>Bauhinia</taxon>
    </lineage>
</organism>
<evidence type="ECO:0000313" key="1">
    <source>
        <dbReference type="EMBL" id="KAI4355006.1"/>
    </source>
</evidence>
<keyword evidence="2" id="KW-1185">Reference proteome</keyword>
<name>A0ACB9Q576_BAUVA</name>
<dbReference type="EMBL" id="CM039427">
    <property type="protein sequence ID" value="KAI4355006.1"/>
    <property type="molecule type" value="Genomic_DNA"/>
</dbReference>
<gene>
    <name evidence="1" type="ORF">L6164_003825</name>
</gene>
<dbReference type="Proteomes" id="UP000828941">
    <property type="component" value="Chromosome 2"/>
</dbReference>
<protein>
    <submittedName>
        <fullName evidence="1">Uncharacterized protein</fullName>
    </submittedName>
</protein>